<sequence length="96" mass="10512">MSVERLAASITLITIGSAHIRLVVFRFPPTSEEMLSKSVADYLSVTSARLEMEGYIPLLQSASPLSFKKFHSKTLSALLTMSNTSFQTTDATKANQ</sequence>
<evidence type="ECO:0000313" key="1">
    <source>
        <dbReference type="EMBL" id="GBN81203.1"/>
    </source>
</evidence>
<proteinExistence type="predicted"/>
<keyword evidence="2" id="KW-1185">Reference proteome</keyword>
<gene>
    <name evidence="1" type="ORF">AVEN_212427_1</name>
</gene>
<name>A0A4Y2RZS0_ARAVE</name>
<protein>
    <submittedName>
        <fullName evidence="1">Uncharacterized protein</fullName>
    </submittedName>
</protein>
<evidence type="ECO:0000313" key="2">
    <source>
        <dbReference type="Proteomes" id="UP000499080"/>
    </source>
</evidence>
<accession>A0A4Y2RZS0</accession>
<dbReference type="Proteomes" id="UP000499080">
    <property type="component" value="Unassembled WGS sequence"/>
</dbReference>
<comment type="caution">
    <text evidence="1">The sequence shown here is derived from an EMBL/GenBank/DDBJ whole genome shotgun (WGS) entry which is preliminary data.</text>
</comment>
<dbReference type="AlphaFoldDB" id="A0A4Y2RZS0"/>
<organism evidence="1 2">
    <name type="scientific">Araneus ventricosus</name>
    <name type="common">Orbweaver spider</name>
    <name type="synonym">Epeira ventricosa</name>
    <dbReference type="NCBI Taxonomy" id="182803"/>
    <lineage>
        <taxon>Eukaryota</taxon>
        <taxon>Metazoa</taxon>
        <taxon>Ecdysozoa</taxon>
        <taxon>Arthropoda</taxon>
        <taxon>Chelicerata</taxon>
        <taxon>Arachnida</taxon>
        <taxon>Araneae</taxon>
        <taxon>Araneomorphae</taxon>
        <taxon>Entelegynae</taxon>
        <taxon>Araneoidea</taxon>
        <taxon>Araneidae</taxon>
        <taxon>Araneus</taxon>
    </lineage>
</organism>
<dbReference type="EMBL" id="BGPR01019179">
    <property type="protein sequence ID" value="GBN81203.1"/>
    <property type="molecule type" value="Genomic_DNA"/>
</dbReference>
<reference evidence="1 2" key="1">
    <citation type="journal article" date="2019" name="Sci. Rep.">
        <title>Orb-weaving spider Araneus ventricosus genome elucidates the spidroin gene catalogue.</title>
        <authorList>
            <person name="Kono N."/>
            <person name="Nakamura H."/>
            <person name="Ohtoshi R."/>
            <person name="Moran D.A.P."/>
            <person name="Shinohara A."/>
            <person name="Yoshida Y."/>
            <person name="Fujiwara M."/>
            <person name="Mori M."/>
            <person name="Tomita M."/>
            <person name="Arakawa K."/>
        </authorList>
    </citation>
    <scope>NUCLEOTIDE SEQUENCE [LARGE SCALE GENOMIC DNA]</scope>
</reference>